<feature type="transmembrane region" description="Helical" evidence="1">
    <location>
        <begin position="190"/>
        <end position="209"/>
    </location>
</feature>
<dbReference type="Proteomes" id="UP001191082">
    <property type="component" value="Unassembled WGS sequence"/>
</dbReference>
<evidence type="ECO:0000313" key="3">
    <source>
        <dbReference type="Proteomes" id="UP001191082"/>
    </source>
</evidence>
<dbReference type="InterPro" id="IPR052528">
    <property type="entry name" value="Sugar_transport-like"/>
</dbReference>
<comment type="caution">
    <text evidence="2">The sequence shown here is derived from an EMBL/GenBank/DDBJ whole genome shotgun (WGS) entry which is preliminary data.</text>
</comment>
<evidence type="ECO:0000313" key="2">
    <source>
        <dbReference type="EMBL" id="TMV12807.1"/>
    </source>
</evidence>
<feature type="transmembrane region" description="Helical" evidence="1">
    <location>
        <begin position="389"/>
        <end position="409"/>
    </location>
</feature>
<proteinExistence type="predicted"/>
<dbReference type="PANTHER" id="PTHR23526:SF2">
    <property type="entry name" value="MAJOR FACILITATOR SUPERFAMILY (MFS) PROFILE DOMAIN-CONTAINING PROTEIN"/>
    <property type="match status" value="1"/>
</dbReference>
<feature type="transmembrane region" description="Helical" evidence="1">
    <location>
        <begin position="361"/>
        <end position="383"/>
    </location>
</feature>
<feature type="transmembrane region" description="Helical" evidence="1">
    <location>
        <begin position="50"/>
        <end position="71"/>
    </location>
</feature>
<dbReference type="Gene3D" id="1.20.1250.20">
    <property type="entry name" value="MFS general substrate transporter like domains"/>
    <property type="match status" value="1"/>
</dbReference>
<dbReference type="EMBL" id="VCPC01000002">
    <property type="protein sequence ID" value="TMV12807.1"/>
    <property type="molecule type" value="Genomic_DNA"/>
</dbReference>
<reference evidence="2 3" key="1">
    <citation type="submission" date="2019-05" db="EMBL/GenBank/DDBJ databases">
        <title>Marivita sp. nov. isolated from sea sediment.</title>
        <authorList>
            <person name="Kim W."/>
        </authorList>
    </citation>
    <scope>NUCLEOTIDE SEQUENCE [LARGE SCALE GENOMIC DNA]</scope>
    <source>
        <strain evidence="2 3">CAU 1492</strain>
    </source>
</reference>
<organism evidence="2 3">
    <name type="scientific">Arenibacterium halophilum</name>
    <dbReference type="NCBI Taxonomy" id="2583821"/>
    <lineage>
        <taxon>Bacteria</taxon>
        <taxon>Pseudomonadati</taxon>
        <taxon>Pseudomonadota</taxon>
        <taxon>Alphaproteobacteria</taxon>
        <taxon>Rhodobacterales</taxon>
        <taxon>Paracoccaceae</taxon>
        <taxon>Arenibacterium</taxon>
    </lineage>
</organism>
<evidence type="ECO:0000256" key="1">
    <source>
        <dbReference type="SAM" id="Phobius"/>
    </source>
</evidence>
<keyword evidence="1" id="KW-0812">Transmembrane</keyword>
<feature type="transmembrane region" description="Helical" evidence="1">
    <location>
        <begin position="323"/>
        <end position="341"/>
    </location>
</feature>
<gene>
    <name evidence="2" type="ORF">FGK64_08355</name>
</gene>
<feature type="transmembrane region" description="Helical" evidence="1">
    <location>
        <begin position="297"/>
        <end position="317"/>
    </location>
</feature>
<dbReference type="SUPFAM" id="SSF103473">
    <property type="entry name" value="MFS general substrate transporter"/>
    <property type="match status" value="1"/>
</dbReference>
<sequence>MADATFSKTFLRRATGAEGMDQTEAHNGLRHVMALSLTKVADGLIDPKLILSWLMTALGAPGYLIGALVPLREAGALLPQIVLAPRVQAMRYRKWMWVAGSAGQGACAGLIVLAALTLEGVAAGLAICAALAVLALFRAACSVSFKDILGKTIAKRRRGAITGLAGSVSAVAVIVLALLLMSGLFQNRTLVVGAIALAATFWGIAALVMSRLREEASDDNGDSKITLRAVLRDNPQLWRFIATRGLLVSTALAPPYIVLLGGAELNALGALLLASAVASLVSSYVWGRLADRSSRLVLIRSGLVGGVALLAAVGAGLSGVEAIPGVLPAILLVLMVAYHGVRQGRSTYLVDMAPEDQRASYTAVSNTVIGVALLAVGVVGGLGSVVGPAWVLAGFAAMAFAAALVGRGLNEVEQG</sequence>
<keyword evidence="1" id="KW-1133">Transmembrane helix</keyword>
<dbReference type="PANTHER" id="PTHR23526">
    <property type="entry name" value="INTEGRAL MEMBRANE TRANSPORT PROTEIN-RELATED"/>
    <property type="match status" value="1"/>
</dbReference>
<name>A0ABY2X8U8_9RHOB</name>
<feature type="transmembrane region" description="Helical" evidence="1">
    <location>
        <begin position="161"/>
        <end position="184"/>
    </location>
</feature>
<feature type="transmembrane region" description="Helical" evidence="1">
    <location>
        <begin position="265"/>
        <end position="285"/>
    </location>
</feature>
<dbReference type="RefSeq" id="WP_138863362.1">
    <property type="nucleotide sequence ID" value="NZ_VCPC01000002.1"/>
</dbReference>
<dbReference type="InterPro" id="IPR036259">
    <property type="entry name" value="MFS_trans_sf"/>
</dbReference>
<keyword evidence="1" id="KW-0472">Membrane</keyword>
<feature type="transmembrane region" description="Helical" evidence="1">
    <location>
        <begin position="95"/>
        <end position="116"/>
    </location>
</feature>
<keyword evidence="3" id="KW-1185">Reference proteome</keyword>
<feature type="transmembrane region" description="Helical" evidence="1">
    <location>
        <begin position="122"/>
        <end position="140"/>
    </location>
</feature>
<feature type="transmembrane region" description="Helical" evidence="1">
    <location>
        <begin position="237"/>
        <end position="259"/>
    </location>
</feature>
<protein>
    <submittedName>
        <fullName evidence="2">MFS transporter</fullName>
    </submittedName>
</protein>
<accession>A0ABY2X8U8</accession>